<dbReference type="AlphaFoldDB" id="A0A1I5LSN0"/>
<evidence type="ECO:0000313" key="5">
    <source>
        <dbReference type="Proteomes" id="UP000198784"/>
    </source>
</evidence>
<dbReference type="Gene3D" id="3.40.190.10">
    <property type="entry name" value="Periplasmic binding protein-like II"/>
    <property type="match status" value="2"/>
</dbReference>
<reference evidence="5" key="1">
    <citation type="submission" date="2016-10" db="EMBL/GenBank/DDBJ databases">
        <authorList>
            <person name="Varghese N."/>
            <person name="Submissions S."/>
        </authorList>
    </citation>
    <scope>NUCLEOTIDE SEQUENCE [LARGE SCALE GENOMIC DNA]</scope>
    <source>
        <strain evidence="5">DSM 17834</strain>
    </source>
</reference>
<dbReference type="OrthoDB" id="5296159at2"/>
<proteinExistence type="inferred from homology"/>
<protein>
    <submittedName>
        <fullName evidence="4">Amino acid ABC transporter substrate-binding protein, PAAT family</fullName>
    </submittedName>
</protein>
<dbReference type="Proteomes" id="UP000198784">
    <property type="component" value="Unassembled WGS sequence"/>
</dbReference>
<evidence type="ECO:0000256" key="1">
    <source>
        <dbReference type="ARBA" id="ARBA00010333"/>
    </source>
</evidence>
<gene>
    <name evidence="4" type="ORF">SAMN05216190_103218</name>
</gene>
<name>A0A1I5LSN0_9PSED</name>
<comment type="similarity">
    <text evidence="1">Belongs to the bacterial solute-binding protein 3 family.</text>
</comment>
<evidence type="ECO:0000259" key="3">
    <source>
        <dbReference type="Pfam" id="PF00497"/>
    </source>
</evidence>
<dbReference type="RefSeq" id="WP_090497902.1">
    <property type="nucleotide sequence ID" value="NZ_FOWX01000003.1"/>
</dbReference>
<dbReference type="STRING" id="289003.SAMN05216190_103218"/>
<evidence type="ECO:0000313" key="4">
    <source>
        <dbReference type="EMBL" id="SFP00255.1"/>
    </source>
</evidence>
<dbReference type="PANTHER" id="PTHR35936">
    <property type="entry name" value="MEMBRANE-BOUND LYTIC MUREIN TRANSGLYCOSYLASE F"/>
    <property type="match status" value="1"/>
</dbReference>
<dbReference type="Pfam" id="PF00497">
    <property type="entry name" value="SBP_bac_3"/>
    <property type="match status" value="1"/>
</dbReference>
<dbReference type="EMBL" id="FOWX01000003">
    <property type="protein sequence ID" value="SFP00255.1"/>
    <property type="molecule type" value="Genomic_DNA"/>
</dbReference>
<dbReference type="SUPFAM" id="SSF53850">
    <property type="entry name" value="Periplasmic binding protein-like II"/>
    <property type="match status" value="1"/>
</dbReference>
<dbReference type="PANTHER" id="PTHR35936:SF25">
    <property type="entry name" value="ABC TRANSPORTER SUBSTRATE-BINDING PROTEIN"/>
    <property type="match status" value="1"/>
</dbReference>
<feature type="domain" description="Solute-binding protein family 3/N-terminal" evidence="3">
    <location>
        <begin position="24"/>
        <end position="238"/>
    </location>
</feature>
<evidence type="ECO:0000256" key="2">
    <source>
        <dbReference type="ARBA" id="ARBA00022729"/>
    </source>
</evidence>
<accession>A0A1I5LSN0</accession>
<keyword evidence="2" id="KW-0732">Signal</keyword>
<organism evidence="4 5">
    <name type="scientific">Pseudomonas borbori</name>
    <dbReference type="NCBI Taxonomy" id="289003"/>
    <lineage>
        <taxon>Bacteria</taxon>
        <taxon>Pseudomonadati</taxon>
        <taxon>Pseudomonadota</taxon>
        <taxon>Gammaproteobacteria</taxon>
        <taxon>Pseudomonadales</taxon>
        <taxon>Pseudomonadaceae</taxon>
        <taxon>Pseudomonas</taxon>
    </lineage>
</organism>
<keyword evidence="5" id="KW-1185">Reference proteome</keyword>
<sequence>MQHCLLLVILLLSDLVIAEPIRLTTGEWPPFHGAQLPHQGVATRIVNEAFTLEGIEVQWEFLPWARSLQMAAQGQRTGTAVWRRNAEREEQFFISDPVLLSHQHFFHLKNRNFAWTTLDNLQDLRIGATRSYFYGRDFERAETAGRLNVHRINSDEVAFRQLLGGRIDLFPMSREAGLSLLAQRFTAAERARLNFHAKPLSSASLHLLLSRQVPGNAELLECFNRGLKQLQDNGKIAQYLWGVQHPHP</sequence>
<dbReference type="InterPro" id="IPR001638">
    <property type="entry name" value="Solute-binding_3/MltF_N"/>
</dbReference>